<dbReference type="Proteomes" id="UP000018144">
    <property type="component" value="Unassembled WGS sequence"/>
</dbReference>
<protein>
    <submittedName>
        <fullName evidence="1">Uncharacterized protein</fullName>
    </submittedName>
</protein>
<evidence type="ECO:0000313" key="1">
    <source>
        <dbReference type="EMBL" id="CCX30873.1"/>
    </source>
</evidence>
<dbReference type="AlphaFoldDB" id="U4LG46"/>
<proteinExistence type="predicted"/>
<evidence type="ECO:0000313" key="2">
    <source>
        <dbReference type="Proteomes" id="UP000018144"/>
    </source>
</evidence>
<keyword evidence="2" id="KW-1185">Reference proteome</keyword>
<organism evidence="1 2">
    <name type="scientific">Pyronema omphalodes (strain CBS 100304)</name>
    <name type="common">Pyronema confluens</name>
    <dbReference type="NCBI Taxonomy" id="1076935"/>
    <lineage>
        <taxon>Eukaryota</taxon>
        <taxon>Fungi</taxon>
        <taxon>Dikarya</taxon>
        <taxon>Ascomycota</taxon>
        <taxon>Pezizomycotina</taxon>
        <taxon>Pezizomycetes</taxon>
        <taxon>Pezizales</taxon>
        <taxon>Pyronemataceae</taxon>
        <taxon>Pyronema</taxon>
    </lineage>
</organism>
<gene>
    <name evidence="1" type="ORF">PCON_09474</name>
</gene>
<name>U4LG46_PYROM</name>
<dbReference type="EMBL" id="HF935497">
    <property type="protein sequence ID" value="CCX30873.1"/>
    <property type="molecule type" value="Genomic_DNA"/>
</dbReference>
<accession>U4LG46</accession>
<reference evidence="1 2" key="1">
    <citation type="journal article" date="2013" name="PLoS Genet.">
        <title>The genome and development-dependent transcriptomes of Pyronema confluens: a window into fungal evolution.</title>
        <authorList>
            <person name="Traeger S."/>
            <person name="Altegoer F."/>
            <person name="Freitag M."/>
            <person name="Gabaldon T."/>
            <person name="Kempken F."/>
            <person name="Kumar A."/>
            <person name="Marcet-Houben M."/>
            <person name="Poggeler S."/>
            <person name="Stajich J.E."/>
            <person name="Nowrousian M."/>
        </authorList>
    </citation>
    <scope>NUCLEOTIDE SEQUENCE [LARGE SCALE GENOMIC DNA]</scope>
    <source>
        <strain evidence="2">CBS 100304</strain>
        <tissue evidence="1">Vegetative mycelium</tissue>
    </source>
</reference>
<sequence>MIKVLLALPNQVMIRPLEFLKFGISRHSAVR</sequence>